<name>A0AA45WUP6_9CLOT</name>
<keyword evidence="6 9" id="KW-0464">Manganese</keyword>
<evidence type="ECO:0000256" key="5">
    <source>
        <dbReference type="ARBA" id="ARBA00023002"/>
    </source>
</evidence>
<comment type="pathway">
    <text evidence="1 9">Isoprenoid biosynthesis; isopentenyl diphosphate biosynthesis via DXP pathway; isopentenyl diphosphate from 1-deoxy-D-xylulose 5-phosphate: step 1/6.</text>
</comment>
<dbReference type="InterPro" id="IPR003821">
    <property type="entry name" value="DXP_reductoisomerase"/>
</dbReference>
<dbReference type="PIRSF" id="PIRSF006205">
    <property type="entry name" value="Dxp_reductismrs"/>
    <property type="match status" value="1"/>
</dbReference>
<evidence type="ECO:0000256" key="6">
    <source>
        <dbReference type="ARBA" id="ARBA00023211"/>
    </source>
</evidence>
<dbReference type="InterPro" id="IPR013644">
    <property type="entry name" value="DXP_reductoisomerase_C"/>
</dbReference>
<keyword evidence="7 9" id="KW-0414">Isoprene biosynthesis</keyword>
<feature type="binding site" evidence="9">
    <location>
        <position position="16"/>
    </location>
    <ligand>
        <name>NADPH</name>
        <dbReference type="ChEBI" id="CHEBI:57783"/>
    </ligand>
</feature>
<dbReference type="Pfam" id="PF13288">
    <property type="entry name" value="DXPR_C"/>
    <property type="match status" value="1"/>
</dbReference>
<dbReference type="HAMAP" id="MF_00183">
    <property type="entry name" value="DXP_reductoisom"/>
    <property type="match status" value="1"/>
</dbReference>
<dbReference type="Gene3D" id="1.10.1740.10">
    <property type="match status" value="1"/>
</dbReference>
<dbReference type="FunFam" id="3.40.50.720:FF:000045">
    <property type="entry name" value="1-deoxy-D-xylulose 5-phosphate reductoisomerase"/>
    <property type="match status" value="1"/>
</dbReference>
<dbReference type="Proteomes" id="UP001158066">
    <property type="component" value="Unassembled WGS sequence"/>
</dbReference>
<proteinExistence type="inferred from homology"/>
<keyword evidence="5 9" id="KW-0560">Oxidoreductase</keyword>
<comment type="caution">
    <text evidence="9">Lacks conserved residue(s) required for the propagation of feature annotation.</text>
</comment>
<evidence type="ECO:0000256" key="3">
    <source>
        <dbReference type="ARBA" id="ARBA00022723"/>
    </source>
</evidence>
<dbReference type="PANTHER" id="PTHR30525">
    <property type="entry name" value="1-DEOXY-D-XYLULOSE 5-PHOSPHATE REDUCTOISOMERASE"/>
    <property type="match status" value="1"/>
</dbReference>
<feature type="binding site" evidence="9">
    <location>
        <position position="126"/>
    </location>
    <ligand>
        <name>1-deoxy-D-xylulose 5-phosphate</name>
        <dbReference type="ChEBI" id="CHEBI:57792"/>
    </ligand>
</feature>
<organism evidence="13 14">
    <name type="scientific">Anoxynatronum buryatiense</name>
    <dbReference type="NCBI Taxonomy" id="489973"/>
    <lineage>
        <taxon>Bacteria</taxon>
        <taxon>Bacillati</taxon>
        <taxon>Bacillota</taxon>
        <taxon>Clostridia</taxon>
        <taxon>Eubacteriales</taxon>
        <taxon>Clostridiaceae</taxon>
        <taxon>Anoxynatronum</taxon>
    </lineage>
</organism>
<dbReference type="SUPFAM" id="SSF55347">
    <property type="entry name" value="Glyceraldehyde-3-phosphate dehydrogenase-like, C-terminal domain"/>
    <property type="match status" value="1"/>
</dbReference>
<evidence type="ECO:0000259" key="11">
    <source>
        <dbReference type="Pfam" id="PF08436"/>
    </source>
</evidence>
<evidence type="ECO:0000256" key="2">
    <source>
        <dbReference type="ARBA" id="ARBA00006825"/>
    </source>
</evidence>
<feature type="binding site" evidence="9">
    <location>
        <position position="200"/>
    </location>
    <ligand>
        <name>1-deoxy-D-xylulose 5-phosphate</name>
        <dbReference type="ChEBI" id="CHEBI:57792"/>
    </ligand>
</feature>
<feature type="binding site" evidence="9">
    <location>
        <position position="151"/>
    </location>
    <ligand>
        <name>Mn(2+)</name>
        <dbReference type="ChEBI" id="CHEBI:29035"/>
    </ligand>
</feature>
<feature type="binding site" evidence="9">
    <location>
        <position position="222"/>
    </location>
    <ligand>
        <name>Mn(2+)</name>
        <dbReference type="ChEBI" id="CHEBI:29035"/>
    </ligand>
</feature>
<dbReference type="InterPro" id="IPR026877">
    <property type="entry name" value="DXPR_C"/>
</dbReference>
<feature type="binding site" evidence="9">
    <location>
        <position position="206"/>
    </location>
    <ligand>
        <name>NADPH</name>
        <dbReference type="ChEBI" id="CHEBI:57783"/>
    </ligand>
</feature>
<comment type="similarity">
    <text evidence="2 9">Belongs to the DXR family.</text>
</comment>
<feature type="binding site" evidence="9">
    <location>
        <position position="39"/>
    </location>
    <ligand>
        <name>NADPH</name>
        <dbReference type="ChEBI" id="CHEBI:57783"/>
    </ligand>
</feature>
<dbReference type="Pfam" id="PF02670">
    <property type="entry name" value="DXP_reductoisom"/>
    <property type="match status" value="1"/>
</dbReference>
<keyword evidence="9" id="KW-0460">Magnesium</keyword>
<feature type="binding site" evidence="9">
    <location>
        <position position="152"/>
    </location>
    <ligand>
        <name>1-deoxy-D-xylulose 5-phosphate</name>
        <dbReference type="ChEBI" id="CHEBI:57792"/>
    </ligand>
</feature>
<feature type="domain" description="1-deoxy-D-xylulose 5-phosphate reductoisomerase N-terminal" evidence="10">
    <location>
        <begin position="7"/>
        <end position="133"/>
    </location>
</feature>
<dbReference type="GO" id="GO:0051484">
    <property type="term" value="P:isopentenyl diphosphate biosynthetic process, methylerythritol 4-phosphate pathway involved in terpenoid biosynthetic process"/>
    <property type="evidence" value="ECO:0007669"/>
    <property type="project" value="UniProtKB-ARBA"/>
</dbReference>
<comment type="caution">
    <text evidence="13">The sequence shown here is derived from an EMBL/GenBank/DDBJ whole genome shotgun (WGS) entry which is preliminary data.</text>
</comment>
<keyword evidence="4 9" id="KW-0521">NADP</keyword>
<accession>A0AA45WUP6</accession>
<feature type="binding site" evidence="9">
    <location>
        <position position="153"/>
    </location>
    <ligand>
        <name>1-deoxy-D-xylulose 5-phosphate</name>
        <dbReference type="ChEBI" id="CHEBI:57792"/>
    </ligand>
</feature>
<evidence type="ECO:0000256" key="8">
    <source>
        <dbReference type="ARBA" id="ARBA00048543"/>
    </source>
</evidence>
<feature type="binding site" evidence="9">
    <location>
        <position position="41"/>
    </location>
    <ligand>
        <name>NADPH</name>
        <dbReference type="ChEBI" id="CHEBI:57783"/>
    </ligand>
</feature>
<feature type="binding site" evidence="9">
    <location>
        <position position="127"/>
    </location>
    <ligand>
        <name>NADPH</name>
        <dbReference type="ChEBI" id="CHEBI:57783"/>
    </ligand>
</feature>
<dbReference type="Gene3D" id="3.40.50.720">
    <property type="entry name" value="NAD(P)-binding Rossmann-like Domain"/>
    <property type="match status" value="1"/>
</dbReference>
<feature type="binding site" evidence="9">
    <location>
        <position position="219"/>
    </location>
    <ligand>
        <name>1-deoxy-D-xylulose 5-phosphate</name>
        <dbReference type="ChEBI" id="CHEBI:57792"/>
    </ligand>
</feature>
<feature type="binding site" evidence="9">
    <location>
        <position position="153"/>
    </location>
    <ligand>
        <name>Mn(2+)</name>
        <dbReference type="ChEBI" id="CHEBI:29035"/>
    </ligand>
</feature>
<dbReference type="Pfam" id="PF08436">
    <property type="entry name" value="DXP_redisom_C"/>
    <property type="match status" value="1"/>
</dbReference>
<evidence type="ECO:0000313" key="13">
    <source>
        <dbReference type="EMBL" id="SMP47491.1"/>
    </source>
</evidence>
<dbReference type="SUPFAM" id="SSF51735">
    <property type="entry name" value="NAD(P)-binding Rossmann-fold domains"/>
    <property type="match status" value="1"/>
</dbReference>
<evidence type="ECO:0000259" key="10">
    <source>
        <dbReference type="Pfam" id="PF02670"/>
    </source>
</evidence>
<reference evidence="13" key="1">
    <citation type="submission" date="2017-05" db="EMBL/GenBank/DDBJ databases">
        <authorList>
            <person name="Varghese N."/>
            <person name="Submissions S."/>
        </authorList>
    </citation>
    <scope>NUCLEOTIDE SEQUENCE</scope>
    <source>
        <strain evidence="13">Su22</strain>
    </source>
</reference>
<feature type="binding site" evidence="9">
    <location>
        <position position="15"/>
    </location>
    <ligand>
        <name>NADPH</name>
        <dbReference type="ChEBI" id="CHEBI:57783"/>
    </ligand>
</feature>
<gene>
    <name evidence="9" type="primary">dxr</name>
    <name evidence="13" type="ORF">SAMN06296020_103154</name>
</gene>
<dbReference type="InterPro" id="IPR013512">
    <property type="entry name" value="DXP_reductoisomerase_N"/>
</dbReference>
<dbReference type="EC" id="1.1.1.267" evidence="9"/>
<keyword evidence="3 9" id="KW-0479">Metal-binding</keyword>
<dbReference type="GO" id="GO:0030604">
    <property type="term" value="F:1-deoxy-D-xylulose-5-phosphate reductoisomerase activity"/>
    <property type="evidence" value="ECO:0007669"/>
    <property type="project" value="UniProtKB-UniRule"/>
</dbReference>
<feature type="domain" description="DXP reductoisomerase C-terminal" evidence="12">
    <location>
        <begin position="262"/>
        <end position="378"/>
    </location>
</feature>
<evidence type="ECO:0000256" key="9">
    <source>
        <dbReference type="HAMAP-Rule" id="MF_00183"/>
    </source>
</evidence>
<evidence type="ECO:0000256" key="1">
    <source>
        <dbReference type="ARBA" id="ARBA00005094"/>
    </source>
</evidence>
<comment type="catalytic activity">
    <reaction evidence="8">
        <text>2-C-methyl-D-erythritol 4-phosphate + NADP(+) = 1-deoxy-D-xylulose 5-phosphate + NADPH + H(+)</text>
        <dbReference type="Rhea" id="RHEA:13717"/>
        <dbReference type="ChEBI" id="CHEBI:15378"/>
        <dbReference type="ChEBI" id="CHEBI:57783"/>
        <dbReference type="ChEBI" id="CHEBI:57792"/>
        <dbReference type="ChEBI" id="CHEBI:58262"/>
        <dbReference type="ChEBI" id="CHEBI:58349"/>
        <dbReference type="EC" id="1.1.1.267"/>
    </reaction>
    <physiologicalReaction direction="right-to-left" evidence="8">
        <dbReference type="Rhea" id="RHEA:13719"/>
    </physiologicalReaction>
</comment>
<feature type="binding site" evidence="9">
    <location>
        <position position="222"/>
    </location>
    <ligand>
        <name>1-deoxy-D-xylulose 5-phosphate</name>
        <dbReference type="ChEBI" id="CHEBI:57792"/>
    </ligand>
</feature>
<feature type="binding site" evidence="9">
    <location>
        <position position="218"/>
    </location>
    <ligand>
        <name>1-deoxy-D-xylulose 5-phosphate</name>
        <dbReference type="ChEBI" id="CHEBI:57792"/>
    </ligand>
</feature>
<dbReference type="NCBIfam" id="TIGR00243">
    <property type="entry name" value="Dxr"/>
    <property type="match status" value="1"/>
</dbReference>
<sequence>MVVSKKISLLGSTGSIGTQALDVVRRHREEYEVVALTAGHNIDLLAKQIIEFRPKVAILKKYEDANHLSRILPTNRTRILHGDDGLETAVSMPETELVLNALVGSRGLTPSYLALKNGKDLALANKESLVSGGMLMTKLAARNGKQIIPVDSEHSAIFQCLNSENKNEVKRVVLTASGGPFRTWSRESINRATLEDALNHPNWSMGRKITIDSATMMNKGLEIIEAAWLFDLTNEQIDVLIHPQSIVHSMVEFQDTSVLAQMGLPDMRVPIQYALSWPKRLKNHLNSLDLLSIGALTFEAPNVEKFPCLRLAREALVVGKTLPCVMNAANDFLVESFLQGKISVYQISDYIERVMHQHVPFEYLELEELIEVENWTRSKLKSFF</sequence>
<dbReference type="EMBL" id="FXUF01000003">
    <property type="protein sequence ID" value="SMP47491.1"/>
    <property type="molecule type" value="Genomic_DNA"/>
</dbReference>
<evidence type="ECO:0000313" key="14">
    <source>
        <dbReference type="Proteomes" id="UP001158066"/>
    </source>
</evidence>
<comment type="cofactor">
    <cofactor evidence="9">
        <name>Mg(2+)</name>
        <dbReference type="ChEBI" id="CHEBI:18420"/>
    </cofactor>
    <cofactor evidence="9">
        <name>Mn(2+)</name>
        <dbReference type="ChEBI" id="CHEBI:29035"/>
    </cofactor>
</comment>
<feature type="binding site" evidence="9">
    <location>
        <position position="13"/>
    </location>
    <ligand>
        <name>NADPH</name>
        <dbReference type="ChEBI" id="CHEBI:57783"/>
    </ligand>
</feature>
<feature type="binding site" evidence="9">
    <location>
        <position position="125"/>
    </location>
    <ligand>
        <name>NADPH</name>
        <dbReference type="ChEBI" id="CHEBI:57783"/>
    </ligand>
</feature>
<feature type="domain" description="1-deoxy-D-xylulose 5-phosphate reductoisomerase C-terminal" evidence="11">
    <location>
        <begin position="147"/>
        <end position="230"/>
    </location>
</feature>
<evidence type="ECO:0000256" key="4">
    <source>
        <dbReference type="ARBA" id="ARBA00022857"/>
    </source>
</evidence>
<dbReference type="AlphaFoldDB" id="A0AA45WUP6"/>
<keyword evidence="14" id="KW-1185">Reference proteome</keyword>
<dbReference type="InterPro" id="IPR036169">
    <property type="entry name" value="DXPR_C_sf"/>
</dbReference>
<evidence type="ECO:0000259" key="12">
    <source>
        <dbReference type="Pfam" id="PF13288"/>
    </source>
</evidence>
<dbReference type="SUPFAM" id="SSF69055">
    <property type="entry name" value="1-deoxy-D-xylulose-5-phosphate reductoisomerase, C-terminal domain"/>
    <property type="match status" value="1"/>
</dbReference>
<feature type="binding site" evidence="9">
    <location>
        <position position="177"/>
    </location>
    <ligand>
        <name>1-deoxy-D-xylulose 5-phosphate</name>
        <dbReference type="ChEBI" id="CHEBI:57792"/>
    </ligand>
</feature>
<dbReference type="InterPro" id="IPR036291">
    <property type="entry name" value="NAD(P)-bd_dom_sf"/>
</dbReference>
<protein>
    <recommendedName>
        <fullName evidence="9">1-deoxy-D-xylulose 5-phosphate reductoisomerase</fullName>
        <shortName evidence="9">DXP reductoisomerase</shortName>
        <ecNumber evidence="9">1.1.1.267</ecNumber>
    </recommendedName>
    <alternativeName>
        <fullName evidence="9">1-deoxyxylulose-5-phosphate reductoisomerase</fullName>
    </alternativeName>
    <alternativeName>
        <fullName evidence="9">2-C-methyl-D-erythritol 4-phosphate synthase</fullName>
    </alternativeName>
</protein>
<feature type="binding site" evidence="9">
    <location>
        <position position="213"/>
    </location>
    <ligand>
        <name>1-deoxy-D-xylulose 5-phosphate</name>
        <dbReference type="ChEBI" id="CHEBI:57792"/>
    </ligand>
</feature>
<dbReference type="PANTHER" id="PTHR30525:SF0">
    <property type="entry name" value="1-DEOXY-D-XYLULOSE 5-PHOSPHATE REDUCTOISOMERASE, CHLOROPLASTIC"/>
    <property type="match status" value="1"/>
</dbReference>
<dbReference type="GO" id="GO:0030145">
    <property type="term" value="F:manganese ion binding"/>
    <property type="evidence" value="ECO:0007669"/>
    <property type="project" value="TreeGrafter"/>
</dbReference>
<dbReference type="GO" id="GO:0070402">
    <property type="term" value="F:NADPH binding"/>
    <property type="evidence" value="ECO:0007669"/>
    <property type="project" value="InterPro"/>
</dbReference>
<dbReference type="NCBIfam" id="NF009114">
    <property type="entry name" value="PRK12464.1"/>
    <property type="match status" value="1"/>
</dbReference>
<feature type="binding site" evidence="9">
    <location>
        <position position="14"/>
    </location>
    <ligand>
        <name>NADPH</name>
        <dbReference type="ChEBI" id="CHEBI:57783"/>
    </ligand>
</feature>
<comment type="function">
    <text evidence="9">Catalyzes the NADPH-dependent rearrangement and reduction of 1-deoxy-D-xylulose-5-phosphate (DXP) to 2-C-methyl-D-erythritol 4-phosphate (MEP).</text>
</comment>
<evidence type="ECO:0000256" key="7">
    <source>
        <dbReference type="ARBA" id="ARBA00023229"/>
    </source>
</evidence>